<sequence length="880" mass="93792">MAFPTGLTQEEAENRLRQYGPNRLPEPKAPGLAVLFIRQFLSPFIYILMIAAAVSFAIGQVPSGAFIVAVLLINALIGTVQEHAAQKSASALRKMVRGSARVIRDGRPHTIDSEAVVPGDLLLLASGDKVPSDVKLRDAQNLAVDESMLTGESVAVSKSVAVAVPADAPLAERRDTCFAGTVVTHGRAEGEVIATGLATELGSIAGEVSARRVSEPPLMIRVRRFTYQVAAGIAVAIAALVALMLAVGGYSTSEMALMAIGLAVSTIPEGLPAALTVALAIGMDRMARHNVIIRKLIAVEALGSCTFICSDKTGTLTVNEMTASRIVLPDGISFAVTGAGIGPGTVEEHDTGNGASVPVGPHLDRLRALCTTGTLANESHLDYAGRETWDFDGDIVDVAFLVLAKKLGLSISGLHAEQDRVELVPYESERALSGSLTRWSERHFLHVKGSPEKLLAMSTHMQTAAGRVPIDHAAVTAQFEGLASDGYRVIALARRELPERGPALRAMEEMTLLGMVAMIDPIRPEAREAVDRCRAGGIEVAMITGDHPATAHAIARDLDIAGPDDPVVTGSDLKAAEAKGLEHIDALVRDARVFARIEPLQKQQIVESLMRAGHFVAVTGDGVNDAPAMHRANVGIAMGKRGTDVAKEAADLIITDDKFSSIVDGVEQGRVVYNNIRKVVGLLIATGFSAILLFFLCVLTGLPMPLTAVQLLWLNLVANGLQDVALAFEPKEGGELSKRPRRPGEPIFERRIVEHVLIIGGAMGVLAYATFEALLAMGYDLDMARNLTLMLMVLFGNIHALCSRSETRSIFRIPLLANPFLMLAVPIAQLVHIGSMYVPGLSDVLAIQPIGWHEWASMLAVALVLLALEEAHKAWHRRTG</sequence>
<evidence type="ECO:0000256" key="2">
    <source>
        <dbReference type="ARBA" id="ARBA00005675"/>
    </source>
</evidence>
<dbReference type="Gene3D" id="1.20.1110.10">
    <property type="entry name" value="Calcium-transporting ATPase, transmembrane domain"/>
    <property type="match status" value="1"/>
</dbReference>
<gene>
    <name evidence="11" type="ORF">SAMN05660686_01844</name>
</gene>
<keyword evidence="6" id="KW-1278">Translocase</keyword>
<protein>
    <submittedName>
        <fullName evidence="11">ATPase, P-type (Transporting), HAD superfamily, subfamily IC</fullName>
    </submittedName>
</protein>
<keyword evidence="5" id="KW-0067">ATP-binding</keyword>
<dbReference type="InterPro" id="IPR004014">
    <property type="entry name" value="ATPase_P-typ_cation-transptr_N"/>
</dbReference>
<dbReference type="InterPro" id="IPR018303">
    <property type="entry name" value="ATPase_P-typ_P_site"/>
</dbReference>
<dbReference type="PRINTS" id="PR00119">
    <property type="entry name" value="CATATPASE"/>
</dbReference>
<comment type="similarity">
    <text evidence="2">Belongs to the cation transport ATPase (P-type) (TC 3.A.3) family. Type IIA subfamily.</text>
</comment>
<dbReference type="InterPro" id="IPR050510">
    <property type="entry name" value="Cation_transp_ATPase_P-type"/>
</dbReference>
<evidence type="ECO:0000256" key="1">
    <source>
        <dbReference type="ARBA" id="ARBA00004141"/>
    </source>
</evidence>
<evidence type="ECO:0000256" key="9">
    <source>
        <dbReference type="SAM" id="Phobius"/>
    </source>
</evidence>
<dbReference type="GO" id="GO:0005886">
    <property type="term" value="C:plasma membrane"/>
    <property type="evidence" value="ECO:0007669"/>
    <property type="project" value="TreeGrafter"/>
</dbReference>
<dbReference type="SUPFAM" id="SSF56784">
    <property type="entry name" value="HAD-like"/>
    <property type="match status" value="1"/>
</dbReference>
<dbReference type="InterPro" id="IPR044492">
    <property type="entry name" value="P_typ_ATPase_HD_dom"/>
</dbReference>
<evidence type="ECO:0000259" key="10">
    <source>
        <dbReference type="SMART" id="SM00831"/>
    </source>
</evidence>
<dbReference type="GO" id="GO:0005391">
    <property type="term" value="F:P-type sodium:potassium-exchanging transporter activity"/>
    <property type="evidence" value="ECO:0007669"/>
    <property type="project" value="TreeGrafter"/>
</dbReference>
<dbReference type="SUPFAM" id="SSF81653">
    <property type="entry name" value="Calcium ATPase, transduction domain A"/>
    <property type="match status" value="1"/>
</dbReference>
<accession>A0A8G2BJH2</accession>
<feature type="transmembrane region" description="Helical" evidence="9">
    <location>
        <begin position="256"/>
        <end position="281"/>
    </location>
</feature>
<dbReference type="SFLD" id="SFLDF00027">
    <property type="entry name" value="p-type_atpase"/>
    <property type="match status" value="1"/>
</dbReference>
<feature type="transmembrane region" description="Helical" evidence="9">
    <location>
        <begin position="229"/>
        <end position="250"/>
    </location>
</feature>
<dbReference type="GO" id="GO:0005524">
    <property type="term" value="F:ATP binding"/>
    <property type="evidence" value="ECO:0007669"/>
    <property type="project" value="UniProtKB-KW"/>
</dbReference>
<dbReference type="Gene3D" id="3.40.1110.10">
    <property type="entry name" value="Calcium-transporting ATPase, cytoplasmic domain N"/>
    <property type="match status" value="1"/>
</dbReference>
<evidence type="ECO:0000256" key="8">
    <source>
        <dbReference type="ARBA" id="ARBA00023136"/>
    </source>
</evidence>
<dbReference type="GO" id="GO:0036376">
    <property type="term" value="P:sodium ion export across plasma membrane"/>
    <property type="evidence" value="ECO:0007669"/>
    <property type="project" value="TreeGrafter"/>
</dbReference>
<feature type="transmembrane region" description="Helical" evidence="9">
    <location>
        <begin position="64"/>
        <end position="85"/>
    </location>
</feature>
<keyword evidence="4" id="KW-0547">Nucleotide-binding</keyword>
<keyword evidence="3 9" id="KW-0812">Transmembrane</keyword>
<dbReference type="Pfam" id="PF00122">
    <property type="entry name" value="E1-E2_ATPase"/>
    <property type="match status" value="1"/>
</dbReference>
<dbReference type="InterPro" id="IPR001757">
    <property type="entry name" value="P_typ_ATPase"/>
</dbReference>
<dbReference type="PANTHER" id="PTHR43294:SF20">
    <property type="entry name" value="P-TYPE ATPASE"/>
    <property type="match status" value="1"/>
</dbReference>
<feature type="transmembrane region" description="Helical" evidence="9">
    <location>
        <begin position="850"/>
        <end position="868"/>
    </location>
</feature>
<keyword evidence="12" id="KW-1185">Reference proteome</keyword>
<dbReference type="Gene3D" id="2.70.150.10">
    <property type="entry name" value="Calcium-transporting ATPase, cytoplasmic transduction domain A"/>
    <property type="match status" value="1"/>
</dbReference>
<dbReference type="PANTHER" id="PTHR43294">
    <property type="entry name" value="SODIUM/POTASSIUM-TRANSPORTING ATPASE SUBUNIT ALPHA"/>
    <property type="match status" value="1"/>
</dbReference>
<proteinExistence type="inferred from homology"/>
<dbReference type="Pfam" id="PF00690">
    <property type="entry name" value="Cation_ATPase_N"/>
    <property type="match status" value="1"/>
</dbReference>
<feature type="transmembrane region" description="Helical" evidence="9">
    <location>
        <begin position="752"/>
        <end position="771"/>
    </location>
</feature>
<evidence type="ECO:0000256" key="7">
    <source>
        <dbReference type="ARBA" id="ARBA00022989"/>
    </source>
</evidence>
<dbReference type="GO" id="GO:1990573">
    <property type="term" value="P:potassium ion import across plasma membrane"/>
    <property type="evidence" value="ECO:0007669"/>
    <property type="project" value="TreeGrafter"/>
</dbReference>
<reference evidence="11 12" key="1">
    <citation type="submission" date="2016-10" db="EMBL/GenBank/DDBJ databases">
        <authorList>
            <person name="Varghese N."/>
            <person name="Submissions S."/>
        </authorList>
    </citation>
    <scope>NUCLEOTIDE SEQUENCE [LARGE SCALE GENOMIC DNA]</scope>
    <source>
        <strain evidence="11 12">DSM 18839</strain>
    </source>
</reference>
<dbReference type="GO" id="GO:0030007">
    <property type="term" value="P:intracellular potassium ion homeostasis"/>
    <property type="evidence" value="ECO:0007669"/>
    <property type="project" value="TreeGrafter"/>
</dbReference>
<evidence type="ECO:0000313" key="12">
    <source>
        <dbReference type="Proteomes" id="UP000198615"/>
    </source>
</evidence>
<evidence type="ECO:0000256" key="6">
    <source>
        <dbReference type="ARBA" id="ARBA00022967"/>
    </source>
</evidence>
<dbReference type="GO" id="GO:0016887">
    <property type="term" value="F:ATP hydrolysis activity"/>
    <property type="evidence" value="ECO:0007669"/>
    <property type="project" value="InterPro"/>
</dbReference>
<keyword evidence="7 9" id="KW-1133">Transmembrane helix</keyword>
<dbReference type="SUPFAM" id="SSF81665">
    <property type="entry name" value="Calcium ATPase, transmembrane domain M"/>
    <property type="match status" value="1"/>
</dbReference>
<dbReference type="PROSITE" id="PS00154">
    <property type="entry name" value="ATPASE_E1_E2"/>
    <property type="match status" value="1"/>
</dbReference>
<dbReference type="RefSeq" id="WP_093149793.1">
    <property type="nucleotide sequence ID" value="NZ_FNBW01000005.1"/>
</dbReference>
<dbReference type="Proteomes" id="UP000198615">
    <property type="component" value="Unassembled WGS sequence"/>
</dbReference>
<dbReference type="InterPro" id="IPR023214">
    <property type="entry name" value="HAD_sf"/>
</dbReference>
<dbReference type="SUPFAM" id="SSF81660">
    <property type="entry name" value="Metal cation-transporting ATPase, ATP-binding domain N"/>
    <property type="match status" value="1"/>
</dbReference>
<dbReference type="Pfam" id="PF13246">
    <property type="entry name" value="Cation_ATPase"/>
    <property type="match status" value="1"/>
</dbReference>
<feature type="transmembrane region" description="Helical" evidence="9">
    <location>
        <begin position="32"/>
        <end position="58"/>
    </location>
</feature>
<dbReference type="InterPro" id="IPR023299">
    <property type="entry name" value="ATPase_P-typ_cyto_dom_N"/>
</dbReference>
<feature type="domain" description="Cation-transporting P-type ATPase N-terminal" evidence="10">
    <location>
        <begin position="1"/>
        <end position="60"/>
    </location>
</feature>
<dbReference type="SFLD" id="SFLDS00003">
    <property type="entry name" value="Haloacid_Dehalogenase"/>
    <property type="match status" value="1"/>
</dbReference>
<keyword evidence="8 9" id="KW-0472">Membrane</keyword>
<dbReference type="GO" id="GO:1902600">
    <property type="term" value="P:proton transmembrane transport"/>
    <property type="evidence" value="ECO:0007669"/>
    <property type="project" value="TreeGrafter"/>
</dbReference>
<evidence type="ECO:0000256" key="4">
    <source>
        <dbReference type="ARBA" id="ARBA00022741"/>
    </source>
</evidence>
<evidence type="ECO:0000313" key="11">
    <source>
        <dbReference type="EMBL" id="SDF63042.1"/>
    </source>
</evidence>
<dbReference type="PRINTS" id="PR00120">
    <property type="entry name" value="HATPASE"/>
</dbReference>
<dbReference type="InterPro" id="IPR008250">
    <property type="entry name" value="ATPase_P-typ_transduc_dom_A_sf"/>
</dbReference>
<evidence type="ECO:0000256" key="5">
    <source>
        <dbReference type="ARBA" id="ARBA00022840"/>
    </source>
</evidence>
<dbReference type="Gene3D" id="3.40.50.1000">
    <property type="entry name" value="HAD superfamily/HAD-like"/>
    <property type="match status" value="1"/>
</dbReference>
<dbReference type="InterPro" id="IPR036412">
    <property type="entry name" value="HAD-like_sf"/>
</dbReference>
<dbReference type="OrthoDB" id="391538at2"/>
<organism evidence="11 12">
    <name type="scientific">Thalassobaculum litoreum DSM 18839</name>
    <dbReference type="NCBI Taxonomy" id="1123362"/>
    <lineage>
        <taxon>Bacteria</taxon>
        <taxon>Pseudomonadati</taxon>
        <taxon>Pseudomonadota</taxon>
        <taxon>Alphaproteobacteria</taxon>
        <taxon>Rhodospirillales</taxon>
        <taxon>Thalassobaculaceae</taxon>
        <taxon>Thalassobaculum</taxon>
    </lineage>
</organism>
<evidence type="ECO:0000256" key="3">
    <source>
        <dbReference type="ARBA" id="ARBA00022692"/>
    </source>
</evidence>
<dbReference type="InterPro" id="IPR023298">
    <property type="entry name" value="ATPase_P-typ_TM_dom_sf"/>
</dbReference>
<comment type="caution">
    <text evidence="11">The sequence shown here is derived from an EMBL/GenBank/DDBJ whole genome shotgun (WGS) entry which is preliminary data.</text>
</comment>
<dbReference type="NCBIfam" id="TIGR01494">
    <property type="entry name" value="ATPase_P-type"/>
    <property type="match status" value="2"/>
</dbReference>
<dbReference type="SMART" id="SM00831">
    <property type="entry name" value="Cation_ATPase_N"/>
    <property type="match status" value="1"/>
</dbReference>
<dbReference type="InterPro" id="IPR006068">
    <property type="entry name" value="ATPase_P-typ_cation-transptr_C"/>
</dbReference>
<dbReference type="EMBL" id="FNBW01000005">
    <property type="protein sequence ID" value="SDF63042.1"/>
    <property type="molecule type" value="Genomic_DNA"/>
</dbReference>
<dbReference type="InterPro" id="IPR059000">
    <property type="entry name" value="ATPase_P-type_domA"/>
</dbReference>
<dbReference type="GO" id="GO:0006883">
    <property type="term" value="P:intracellular sodium ion homeostasis"/>
    <property type="evidence" value="ECO:0007669"/>
    <property type="project" value="TreeGrafter"/>
</dbReference>
<feature type="transmembrane region" description="Helical" evidence="9">
    <location>
        <begin position="679"/>
        <end position="702"/>
    </location>
</feature>
<feature type="transmembrane region" description="Helical" evidence="9">
    <location>
        <begin position="815"/>
        <end position="838"/>
    </location>
</feature>
<dbReference type="Pfam" id="PF00689">
    <property type="entry name" value="Cation_ATPase_C"/>
    <property type="match status" value="1"/>
</dbReference>
<dbReference type="SFLD" id="SFLDG00002">
    <property type="entry name" value="C1.7:_P-type_atpase_like"/>
    <property type="match status" value="1"/>
</dbReference>
<dbReference type="AlphaFoldDB" id="A0A8G2BJH2"/>
<name>A0A8G2BJH2_9PROT</name>
<comment type="subcellular location">
    <subcellularLocation>
        <location evidence="1">Membrane</location>
        <topology evidence="1">Multi-pass membrane protein</topology>
    </subcellularLocation>
</comment>